<sequence length="411" mass="44234">MLNIDHKHATVIGAGVAGLTAAGLLAGQGVQVTLVEKTPFLGGHAVQLNCKATDACVKCGACMAEDRLLRAARHPHIEIHTGAQIDTISGRGPFQVDYRIHSPLVNADRCNGCGLCLQKCPVPGAILQGRAPRVGPYVAIRRDLCRYFDNAACTLCRDACPQGAIRLSSRAQPGRLKTDALLLATGFAPYNPSPKPYGYGRFQNVITSLDAERLLRDQPVMVRPSDGRPAGRIAFVQCVGSRDARSGQPGCSKICCGSSLRMARLIQSRRKGVGITFFYIDVQTFGKDFPCFYGSARENIEMVRAIPGDIMRTDTDELEVVYFDPETNRSKEARFELVVLSVGLLPPGDHGHVSRTLDWPLDESGFLPPNGSRGQPAGIFSAGAATGPMTIAESVGSAEKTVYDMIRYLSA</sequence>
<dbReference type="OrthoDB" id="9766627at2"/>
<organism evidence="10 11">
    <name type="scientific">Desulfosarcina alkanivorans</name>
    <dbReference type="NCBI Taxonomy" id="571177"/>
    <lineage>
        <taxon>Bacteria</taxon>
        <taxon>Pseudomonadati</taxon>
        <taxon>Thermodesulfobacteriota</taxon>
        <taxon>Desulfobacteria</taxon>
        <taxon>Desulfobacterales</taxon>
        <taxon>Desulfosarcinaceae</taxon>
        <taxon>Desulfosarcina</taxon>
    </lineage>
</organism>
<dbReference type="PANTHER" id="PTHR43498">
    <property type="entry name" value="FERREDOXIN:COB-COM HETERODISULFIDE REDUCTASE SUBUNIT A"/>
    <property type="match status" value="1"/>
</dbReference>
<dbReference type="PROSITE" id="PS51379">
    <property type="entry name" value="4FE4S_FER_2"/>
    <property type="match status" value="2"/>
</dbReference>
<keyword evidence="11" id="KW-1185">Reference proteome</keyword>
<gene>
    <name evidence="10" type="ORF">DSCA_29040</name>
</gene>
<comment type="cofactor">
    <cofactor evidence="1">
        <name>FAD</name>
        <dbReference type="ChEBI" id="CHEBI:57692"/>
    </cofactor>
</comment>
<evidence type="ECO:0000256" key="1">
    <source>
        <dbReference type="ARBA" id="ARBA00001974"/>
    </source>
</evidence>
<dbReference type="PANTHER" id="PTHR43498:SF1">
    <property type="entry name" value="COB--COM HETERODISULFIDE REDUCTASE IRON-SULFUR SUBUNIT A"/>
    <property type="match status" value="1"/>
</dbReference>
<dbReference type="AlphaFoldDB" id="A0A5K7YRR0"/>
<dbReference type="SUPFAM" id="SSF51905">
    <property type="entry name" value="FAD/NAD(P)-binding domain"/>
    <property type="match status" value="1"/>
</dbReference>
<keyword evidence="8" id="KW-0411">Iron-sulfur</keyword>
<evidence type="ECO:0000313" key="11">
    <source>
        <dbReference type="Proteomes" id="UP000427906"/>
    </source>
</evidence>
<reference evidence="10 11" key="1">
    <citation type="submission" date="2019-11" db="EMBL/GenBank/DDBJ databases">
        <title>Comparative genomics of hydrocarbon-degrading Desulfosarcina strains.</title>
        <authorList>
            <person name="Watanabe M."/>
            <person name="Kojima H."/>
            <person name="Fukui M."/>
        </authorList>
    </citation>
    <scope>NUCLEOTIDE SEQUENCE [LARGE SCALE GENOMIC DNA]</scope>
    <source>
        <strain evidence="10 11">PL12</strain>
    </source>
</reference>
<evidence type="ECO:0000256" key="4">
    <source>
        <dbReference type="ARBA" id="ARBA00022723"/>
    </source>
</evidence>
<evidence type="ECO:0000256" key="3">
    <source>
        <dbReference type="ARBA" id="ARBA00022485"/>
    </source>
</evidence>
<dbReference type="InterPro" id="IPR017900">
    <property type="entry name" value="4Fe4S_Fe_S_CS"/>
</dbReference>
<dbReference type="InterPro" id="IPR017896">
    <property type="entry name" value="4Fe4S_Fe-S-bd"/>
</dbReference>
<evidence type="ECO:0000256" key="5">
    <source>
        <dbReference type="ARBA" id="ARBA00022827"/>
    </source>
</evidence>
<feature type="domain" description="4Fe-4S ferredoxin-type" evidence="9">
    <location>
        <begin position="101"/>
        <end position="131"/>
    </location>
</feature>
<dbReference type="KEGG" id="dalk:DSCA_29040"/>
<dbReference type="GO" id="GO:0051539">
    <property type="term" value="F:4 iron, 4 sulfur cluster binding"/>
    <property type="evidence" value="ECO:0007669"/>
    <property type="project" value="UniProtKB-KW"/>
</dbReference>
<dbReference type="EMBL" id="AP021874">
    <property type="protein sequence ID" value="BBO68974.1"/>
    <property type="molecule type" value="Genomic_DNA"/>
</dbReference>
<keyword evidence="3" id="KW-0004">4Fe-4S</keyword>
<dbReference type="RefSeq" id="WP_155317060.1">
    <property type="nucleotide sequence ID" value="NZ_AP021874.1"/>
</dbReference>
<dbReference type="Pfam" id="PF13450">
    <property type="entry name" value="NAD_binding_8"/>
    <property type="match status" value="1"/>
</dbReference>
<evidence type="ECO:0000313" key="10">
    <source>
        <dbReference type="EMBL" id="BBO68974.1"/>
    </source>
</evidence>
<protein>
    <recommendedName>
        <fullName evidence="9">4Fe-4S ferredoxin-type domain-containing protein</fullName>
    </recommendedName>
</protein>
<keyword evidence="4" id="KW-0479">Metal-binding</keyword>
<keyword evidence="7" id="KW-0408">Iron</keyword>
<dbReference type="Pfam" id="PF00037">
    <property type="entry name" value="Fer4"/>
    <property type="match status" value="1"/>
</dbReference>
<name>A0A5K7YRR0_9BACT</name>
<dbReference type="InterPro" id="IPR039650">
    <property type="entry name" value="HdrA-like"/>
</dbReference>
<dbReference type="Gene3D" id="3.30.70.20">
    <property type="match status" value="1"/>
</dbReference>
<dbReference type="PROSITE" id="PS00198">
    <property type="entry name" value="4FE4S_FER_1"/>
    <property type="match status" value="1"/>
</dbReference>
<dbReference type="InterPro" id="IPR036188">
    <property type="entry name" value="FAD/NAD-bd_sf"/>
</dbReference>
<evidence type="ECO:0000256" key="6">
    <source>
        <dbReference type="ARBA" id="ARBA00023002"/>
    </source>
</evidence>
<evidence type="ECO:0000256" key="7">
    <source>
        <dbReference type="ARBA" id="ARBA00023004"/>
    </source>
</evidence>
<evidence type="ECO:0000256" key="2">
    <source>
        <dbReference type="ARBA" id="ARBA00006561"/>
    </source>
</evidence>
<dbReference type="Proteomes" id="UP000427906">
    <property type="component" value="Chromosome"/>
</dbReference>
<accession>A0A5K7YRR0</accession>
<keyword evidence="5" id="KW-0274">FAD</keyword>
<proteinExistence type="inferred from homology"/>
<evidence type="ECO:0000256" key="8">
    <source>
        <dbReference type="ARBA" id="ARBA00023014"/>
    </source>
</evidence>
<keyword evidence="5" id="KW-0285">Flavoprotein</keyword>
<dbReference type="Gene3D" id="3.50.50.60">
    <property type="entry name" value="FAD/NAD(P)-binding domain"/>
    <property type="match status" value="1"/>
</dbReference>
<comment type="similarity">
    <text evidence="2">Belongs to the HdrA family.</text>
</comment>
<dbReference type="GO" id="GO:0046872">
    <property type="term" value="F:metal ion binding"/>
    <property type="evidence" value="ECO:0007669"/>
    <property type="project" value="UniProtKB-KW"/>
</dbReference>
<dbReference type="GO" id="GO:0016491">
    <property type="term" value="F:oxidoreductase activity"/>
    <property type="evidence" value="ECO:0007669"/>
    <property type="project" value="UniProtKB-KW"/>
</dbReference>
<keyword evidence="6" id="KW-0560">Oxidoreductase</keyword>
<feature type="domain" description="4Fe-4S ferredoxin-type" evidence="9">
    <location>
        <begin position="136"/>
        <end position="170"/>
    </location>
</feature>
<evidence type="ECO:0000259" key="9">
    <source>
        <dbReference type="PROSITE" id="PS51379"/>
    </source>
</evidence>